<name>A0AAV4SF48_CAEEX</name>
<dbReference type="PANTHER" id="PTHR45653">
    <property type="entry name" value="DEDICATOR OF CYTOKINESIS"/>
    <property type="match status" value="1"/>
</dbReference>
<sequence>MFLICQIIRIGSMELKDGDHKRSTHIQRKTSDGLRRPFGVAAMEITDILNGRLDNDEEKQYFIPFVQCSERDFLDNLLRKVLTSKEITQKEHKGQGLWVCLKLLHGDLKQVKEENPHLISTSTAIARKMGFPDIILPGDVRNDLYLTISHGEFTKGAKSSDRNIEVSVKVLNEKAN</sequence>
<dbReference type="InterPro" id="IPR026791">
    <property type="entry name" value="DOCK"/>
</dbReference>
<dbReference type="InterPro" id="IPR035892">
    <property type="entry name" value="C2_domain_sf"/>
</dbReference>
<evidence type="ECO:0000259" key="4">
    <source>
        <dbReference type="PROSITE" id="PS51650"/>
    </source>
</evidence>
<organism evidence="5 6">
    <name type="scientific">Caerostris extrusa</name>
    <name type="common">Bark spider</name>
    <name type="synonym">Caerostris bankana</name>
    <dbReference type="NCBI Taxonomy" id="172846"/>
    <lineage>
        <taxon>Eukaryota</taxon>
        <taxon>Metazoa</taxon>
        <taxon>Ecdysozoa</taxon>
        <taxon>Arthropoda</taxon>
        <taxon>Chelicerata</taxon>
        <taxon>Arachnida</taxon>
        <taxon>Araneae</taxon>
        <taxon>Araneomorphae</taxon>
        <taxon>Entelegynae</taxon>
        <taxon>Araneoidea</taxon>
        <taxon>Araneidae</taxon>
        <taxon>Caerostris</taxon>
    </lineage>
</organism>
<dbReference type="GO" id="GO:0007520">
    <property type="term" value="P:myoblast fusion"/>
    <property type="evidence" value="ECO:0007669"/>
    <property type="project" value="TreeGrafter"/>
</dbReference>
<protein>
    <submittedName>
        <fullName evidence="5">Dedicator of cytokinesis protein 1</fullName>
    </submittedName>
</protein>
<comment type="subcellular location">
    <subcellularLocation>
        <location evidence="1">Cytoplasm</location>
    </subcellularLocation>
</comment>
<feature type="domain" description="C2 DOCK-type" evidence="4">
    <location>
        <begin position="141"/>
        <end position="176"/>
    </location>
</feature>
<dbReference type="GO" id="GO:0005886">
    <property type="term" value="C:plasma membrane"/>
    <property type="evidence" value="ECO:0007669"/>
    <property type="project" value="TreeGrafter"/>
</dbReference>
<dbReference type="Proteomes" id="UP001054945">
    <property type="component" value="Unassembled WGS sequence"/>
</dbReference>
<dbReference type="EMBL" id="BPLR01009547">
    <property type="protein sequence ID" value="GIY32805.1"/>
    <property type="molecule type" value="Genomic_DNA"/>
</dbReference>
<dbReference type="GO" id="GO:0005085">
    <property type="term" value="F:guanyl-nucleotide exchange factor activity"/>
    <property type="evidence" value="ECO:0007669"/>
    <property type="project" value="InterPro"/>
</dbReference>
<evidence type="ECO:0000313" key="6">
    <source>
        <dbReference type="Proteomes" id="UP001054945"/>
    </source>
</evidence>
<proteinExistence type="inferred from homology"/>
<dbReference type="GO" id="GO:0005737">
    <property type="term" value="C:cytoplasm"/>
    <property type="evidence" value="ECO:0007669"/>
    <property type="project" value="UniProtKB-SubCell"/>
</dbReference>
<evidence type="ECO:0000256" key="1">
    <source>
        <dbReference type="ARBA" id="ARBA00004496"/>
    </source>
</evidence>
<evidence type="ECO:0000256" key="2">
    <source>
        <dbReference type="ARBA" id="ARBA00022490"/>
    </source>
</evidence>
<reference evidence="5 6" key="1">
    <citation type="submission" date="2021-06" db="EMBL/GenBank/DDBJ databases">
        <title>Caerostris extrusa draft genome.</title>
        <authorList>
            <person name="Kono N."/>
            <person name="Arakawa K."/>
        </authorList>
    </citation>
    <scope>NUCLEOTIDE SEQUENCE [LARGE SCALE GENOMIC DNA]</scope>
</reference>
<keyword evidence="6" id="KW-1185">Reference proteome</keyword>
<evidence type="ECO:0000313" key="5">
    <source>
        <dbReference type="EMBL" id="GIY32805.1"/>
    </source>
</evidence>
<gene>
    <name evidence="5" type="primary">Dock1</name>
    <name evidence="5" type="ORF">CEXT_811341</name>
</gene>
<evidence type="ECO:0000256" key="3">
    <source>
        <dbReference type="PROSITE-ProRule" id="PRU00983"/>
    </source>
</evidence>
<comment type="caution">
    <text evidence="5">The sequence shown here is derived from an EMBL/GenBank/DDBJ whole genome shotgun (WGS) entry which is preliminary data.</text>
</comment>
<dbReference type="GO" id="GO:0031267">
    <property type="term" value="F:small GTPase binding"/>
    <property type="evidence" value="ECO:0007669"/>
    <property type="project" value="TreeGrafter"/>
</dbReference>
<dbReference type="GO" id="GO:0016477">
    <property type="term" value="P:cell migration"/>
    <property type="evidence" value="ECO:0007669"/>
    <property type="project" value="TreeGrafter"/>
</dbReference>
<accession>A0AAV4SF48</accession>
<dbReference type="AlphaFoldDB" id="A0AAV4SF48"/>
<dbReference type="Gene3D" id="2.60.40.150">
    <property type="entry name" value="C2 domain"/>
    <property type="match status" value="1"/>
</dbReference>
<dbReference type="InterPro" id="IPR032376">
    <property type="entry name" value="DOCK_N"/>
</dbReference>
<dbReference type="Pfam" id="PF16172">
    <property type="entry name" value="DOCK_N"/>
    <property type="match status" value="1"/>
</dbReference>
<dbReference type="Pfam" id="PF14429">
    <property type="entry name" value="DOCK-C2"/>
    <property type="match status" value="1"/>
</dbReference>
<dbReference type="PROSITE" id="PS51650">
    <property type="entry name" value="C2_DOCK"/>
    <property type="match status" value="1"/>
</dbReference>
<dbReference type="InterPro" id="IPR027007">
    <property type="entry name" value="C2_DOCK-type_domain"/>
</dbReference>
<dbReference type="GO" id="GO:0007264">
    <property type="term" value="P:small GTPase-mediated signal transduction"/>
    <property type="evidence" value="ECO:0007669"/>
    <property type="project" value="InterPro"/>
</dbReference>
<dbReference type="PANTHER" id="PTHR45653:SF10">
    <property type="entry name" value="MYOBLAST CITY, ISOFORM B"/>
    <property type="match status" value="1"/>
</dbReference>
<comment type="similarity">
    <text evidence="3">Belongs to the DOCK family.</text>
</comment>
<keyword evidence="2" id="KW-0963">Cytoplasm</keyword>